<dbReference type="SUPFAM" id="SSF81383">
    <property type="entry name" value="F-box domain"/>
    <property type="match status" value="1"/>
</dbReference>
<dbReference type="Proteomes" id="UP000825729">
    <property type="component" value="Unassembled WGS sequence"/>
</dbReference>
<evidence type="ECO:0000259" key="1">
    <source>
        <dbReference type="PROSITE" id="PS50181"/>
    </source>
</evidence>
<dbReference type="InterPro" id="IPR006527">
    <property type="entry name" value="F-box-assoc_dom_typ1"/>
</dbReference>
<dbReference type="AlphaFoldDB" id="A0AAV7DQV8"/>
<comment type="caution">
    <text evidence="2">The sequence shown here is derived from an EMBL/GenBank/DDBJ whole genome shotgun (WGS) entry which is preliminary data.</text>
</comment>
<sequence length="358" mass="40862">MASSIEDLPDEVKFDVLSLLSAKQLEAAACVSKSWNRLISEEPSAWRCLASRMAGLYHYGWSDESSYFTEIHGRKSLKHVDTKLGFLPESEFYCVYDTCNGLVLCIDDDGSGWKVSADQYPISYVVCNPATREFTVLPAIRRGDICYCTGLAYDPDRNPGEFKVVRFLFQDVNTLEMEVRVFSPRSKEWKSLRFGLPQLLLLAGRRPVYHKGVLHIPAMPHFMLKFDVEKEVLSLEDLPGEMIGGSLGLLGVTGGVLQYVNNYYVEQGILLVKWVLDEEVEEDKNRWIDADWSVITAEYCKILAIHPDVEVVFMRNRGKIFAYHLKNGREWELCEEKMGDFEVTCPYSPFFVPLGMRS</sequence>
<dbReference type="NCBIfam" id="TIGR01640">
    <property type="entry name" value="F_box_assoc_1"/>
    <property type="match status" value="1"/>
</dbReference>
<gene>
    <name evidence="2" type="ORF">H6P81_019130</name>
</gene>
<dbReference type="InterPro" id="IPR001810">
    <property type="entry name" value="F-box_dom"/>
</dbReference>
<dbReference type="Pfam" id="PF07734">
    <property type="entry name" value="FBA_1"/>
    <property type="match status" value="1"/>
</dbReference>
<protein>
    <recommendedName>
        <fullName evidence="1">F-box domain-containing protein</fullName>
    </recommendedName>
</protein>
<dbReference type="PROSITE" id="PS50181">
    <property type="entry name" value="FBOX"/>
    <property type="match status" value="1"/>
</dbReference>
<feature type="domain" description="F-box" evidence="1">
    <location>
        <begin position="2"/>
        <end position="49"/>
    </location>
</feature>
<dbReference type="SMART" id="SM00256">
    <property type="entry name" value="FBOX"/>
    <property type="match status" value="1"/>
</dbReference>
<proteinExistence type="predicted"/>
<dbReference type="InterPro" id="IPR036047">
    <property type="entry name" value="F-box-like_dom_sf"/>
</dbReference>
<dbReference type="EMBL" id="JAINDJ010000008">
    <property type="protein sequence ID" value="KAG9438965.1"/>
    <property type="molecule type" value="Genomic_DNA"/>
</dbReference>
<evidence type="ECO:0000313" key="3">
    <source>
        <dbReference type="Proteomes" id="UP000825729"/>
    </source>
</evidence>
<name>A0AAV7DQV8_ARIFI</name>
<dbReference type="InterPro" id="IPR017451">
    <property type="entry name" value="F-box-assoc_interact_dom"/>
</dbReference>
<accession>A0AAV7DQV8</accession>
<reference evidence="2 3" key="1">
    <citation type="submission" date="2021-07" db="EMBL/GenBank/DDBJ databases">
        <title>The Aristolochia fimbriata genome: insights into angiosperm evolution, floral development and chemical biosynthesis.</title>
        <authorList>
            <person name="Jiao Y."/>
        </authorList>
    </citation>
    <scope>NUCLEOTIDE SEQUENCE [LARGE SCALE GENOMIC DNA]</scope>
    <source>
        <strain evidence="2">IBCAS-2021</strain>
        <tissue evidence="2">Leaf</tissue>
    </source>
</reference>
<dbReference type="Pfam" id="PF12937">
    <property type="entry name" value="F-box-like"/>
    <property type="match status" value="1"/>
</dbReference>
<evidence type="ECO:0000313" key="2">
    <source>
        <dbReference type="EMBL" id="KAG9438965.1"/>
    </source>
</evidence>
<keyword evidence="3" id="KW-1185">Reference proteome</keyword>
<dbReference type="Gene3D" id="1.20.1280.50">
    <property type="match status" value="1"/>
</dbReference>
<dbReference type="PANTHER" id="PTHR35546">
    <property type="entry name" value="F-BOX PROTEIN INTERACTION DOMAIN PROTEIN-RELATED"/>
    <property type="match status" value="1"/>
</dbReference>
<dbReference type="InterPro" id="IPR055290">
    <property type="entry name" value="At3g26010-like"/>
</dbReference>
<dbReference type="PANTHER" id="PTHR35546:SF130">
    <property type="entry name" value="EXPRESSED PROTEIN"/>
    <property type="match status" value="1"/>
</dbReference>
<organism evidence="2 3">
    <name type="scientific">Aristolochia fimbriata</name>
    <name type="common">White veined hardy Dutchman's pipe vine</name>
    <dbReference type="NCBI Taxonomy" id="158543"/>
    <lineage>
        <taxon>Eukaryota</taxon>
        <taxon>Viridiplantae</taxon>
        <taxon>Streptophyta</taxon>
        <taxon>Embryophyta</taxon>
        <taxon>Tracheophyta</taxon>
        <taxon>Spermatophyta</taxon>
        <taxon>Magnoliopsida</taxon>
        <taxon>Magnoliidae</taxon>
        <taxon>Piperales</taxon>
        <taxon>Aristolochiaceae</taxon>
        <taxon>Aristolochia</taxon>
    </lineage>
</organism>